<gene>
    <name evidence="2" type="ORF">FYJ60_07125</name>
</gene>
<dbReference type="RefSeq" id="WP_154457988.1">
    <property type="nucleotide sequence ID" value="NZ_VUMV01000004.1"/>
</dbReference>
<comment type="caution">
    <text evidence="2">The sequence shown here is derived from an EMBL/GenBank/DDBJ whole genome shotgun (WGS) entry which is preliminary data.</text>
</comment>
<keyword evidence="3" id="KW-1185">Reference proteome</keyword>
<evidence type="ECO:0000313" key="3">
    <source>
        <dbReference type="Proteomes" id="UP000466864"/>
    </source>
</evidence>
<feature type="domain" description="Thiamin/hydroxymethyl pyrimidine-binding YkoF putative" evidence="1">
    <location>
        <begin position="24"/>
        <end position="102"/>
    </location>
</feature>
<dbReference type="AlphaFoldDB" id="A0A7X2P8B1"/>
<dbReference type="Pfam" id="PF07615">
    <property type="entry name" value="Ykof"/>
    <property type="match status" value="2"/>
</dbReference>
<evidence type="ECO:0000259" key="1">
    <source>
        <dbReference type="Pfam" id="PF07615"/>
    </source>
</evidence>
<dbReference type="SUPFAM" id="SSF89957">
    <property type="entry name" value="MTH1187/YkoF-like"/>
    <property type="match status" value="1"/>
</dbReference>
<name>A0A7X2P8B1_9FIRM</name>
<evidence type="ECO:0000313" key="2">
    <source>
        <dbReference type="EMBL" id="MST82083.1"/>
    </source>
</evidence>
<proteinExistence type="predicted"/>
<protein>
    <submittedName>
        <fullName evidence="2">Thiamine-binding protein</fullName>
    </submittedName>
</protein>
<accession>A0A7X2P8B1</accession>
<sequence length="210" mass="23569">MNSKKHVDYGEKLTCSISADHTLTGCRFSLAPMSDRFIDIILGAVKKTDTSKVWSDTDELSTIYRGRRIHVWDALKACFINAYTEGVHMTMEATVSKGCPGDTLADSYMALDDNLVNESFIADIHFPTVVKFALYPMGIPDYMRYIADVVNRSIDLGIYDRTAHYVTVLKGDVQDIFSFLEEASAYCEDAVSHYIMEITFAVNLSEEQAL</sequence>
<dbReference type="Gene3D" id="3.30.70.930">
    <property type="match status" value="2"/>
</dbReference>
<dbReference type="Proteomes" id="UP000466864">
    <property type="component" value="Unassembled WGS sequence"/>
</dbReference>
<dbReference type="InterPro" id="IPR011522">
    <property type="entry name" value="Thiamin/HMP-bd_put_YkoF"/>
</dbReference>
<organism evidence="2 3">
    <name type="scientific">Bilifractor porci</name>
    <dbReference type="NCBI Taxonomy" id="2606636"/>
    <lineage>
        <taxon>Bacteria</taxon>
        <taxon>Bacillati</taxon>
        <taxon>Bacillota</taxon>
        <taxon>Clostridia</taxon>
        <taxon>Lachnospirales</taxon>
        <taxon>Lachnospiraceae</taxon>
        <taxon>Bilifractor</taxon>
    </lineage>
</organism>
<dbReference type="InterPro" id="IPR029756">
    <property type="entry name" value="MTH1187/YkoF-like"/>
</dbReference>
<dbReference type="EMBL" id="VUMV01000004">
    <property type="protein sequence ID" value="MST82083.1"/>
    <property type="molecule type" value="Genomic_DNA"/>
</dbReference>
<reference evidence="2 3" key="1">
    <citation type="submission" date="2019-08" db="EMBL/GenBank/DDBJ databases">
        <title>In-depth cultivation of the pig gut microbiome towards novel bacterial diversity and tailored functional studies.</title>
        <authorList>
            <person name="Wylensek D."/>
            <person name="Hitch T.C.A."/>
            <person name="Clavel T."/>
        </authorList>
    </citation>
    <scope>NUCLEOTIDE SEQUENCE [LARGE SCALE GENOMIC DNA]</scope>
    <source>
        <strain evidence="2 3">Oil+RF-744-WCA-WT-13</strain>
    </source>
</reference>
<feature type="domain" description="Thiamin/hydroxymethyl pyrimidine-binding YkoF putative" evidence="1">
    <location>
        <begin position="130"/>
        <end position="203"/>
    </location>
</feature>